<feature type="transmembrane region" description="Helical" evidence="8">
    <location>
        <begin position="77"/>
        <end position="99"/>
    </location>
</feature>
<feature type="domain" description="ABC transmembrane type-1" evidence="9">
    <location>
        <begin position="73"/>
        <end position="266"/>
    </location>
</feature>
<dbReference type="EMBL" id="CP012621">
    <property type="protein sequence ID" value="ATG74208.1"/>
    <property type="molecule type" value="Genomic_DNA"/>
</dbReference>
<evidence type="ECO:0000259" key="9">
    <source>
        <dbReference type="PROSITE" id="PS50928"/>
    </source>
</evidence>
<comment type="subcellular location">
    <subcellularLocation>
        <location evidence="1 8">Cell membrane</location>
        <topology evidence="1 8">Multi-pass membrane protein</topology>
    </subcellularLocation>
</comment>
<keyword evidence="5 8" id="KW-0812">Transmembrane</keyword>
<sequence>MKLGRQQREWGHKGLIYAGAALAGLICVFPFYYAVLTSLRTGQELFLANYLPSGFHWDNYIGALVDNGIARSLLNSVLVATVTVGLCLLVSITAAFALARISFRGRKYLLFTILCVSMFPQVAVLSGMFELVRFMGLYDSLGALVLSYTTFSLPFTVWVLTTFMKSMPVELEEAAIVDGASTWVIITRIFAPIMGPSLVTTGLLAFIGAWNEFMFALTFVISSGKRTVPVAIGMFQGASQYELPWGSIMAASVVVTLPIIVLVLIFQKRIVSGLTSGAVKG</sequence>
<dbReference type="SUPFAM" id="SSF161098">
    <property type="entry name" value="MetI-like"/>
    <property type="match status" value="1"/>
</dbReference>
<name>A0A291HQ46_9GAMM</name>
<dbReference type="RefSeq" id="WP_096779310.1">
    <property type="nucleotide sequence ID" value="NZ_CP012621.1"/>
</dbReference>
<evidence type="ECO:0000256" key="5">
    <source>
        <dbReference type="ARBA" id="ARBA00022692"/>
    </source>
</evidence>
<accession>A0A291HQ46</accession>
<keyword evidence="3 8" id="KW-0813">Transport</keyword>
<keyword evidence="7 8" id="KW-0472">Membrane</keyword>
<evidence type="ECO:0000256" key="1">
    <source>
        <dbReference type="ARBA" id="ARBA00004651"/>
    </source>
</evidence>
<dbReference type="InterPro" id="IPR050901">
    <property type="entry name" value="BP-dep_ABC_trans_perm"/>
</dbReference>
<evidence type="ECO:0000313" key="11">
    <source>
        <dbReference type="Proteomes" id="UP000217763"/>
    </source>
</evidence>
<dbReference type="GO" id="GO:0005886">
    <property type="term" value="C:plasma membrane"/>
    <property type="evidence" value="ECO:0007669"/>
    <property type="project" value="UniProtKB-SubCell"/>
</dbReference>
<evidence type="ECO:0000256" key="2">
    <source>
        <dbReference type="ARBA" id="ARBA00009047"/>
    </source>
</evidence>
<dbReference type="InterPro" id="IPR000515">
    <property type="entry name" value="MetI-like"/>
</dbReference>
<comment type="similarity">
    <text evidence="2">Belongs to the binding-protein-dependent transport system permease family. MalFG subfamily.</text>
</comment>
<protein>
    <submittedName>
        <fullName evidence="10">Sugar ABC transporter permease</fullName>
    </submittedName>
</protein>
<keyword evidence="4" id="KW-1003">Cell membrane</keyword>
<dbReference type="PANTHER" id="PTHR32243">
    <property type="entry name" value="MALTOSE TRANSPORT SYSTEM PERMEASE-RELATED"/>
    <property type="match status" value="1"/>
</dbReference>
<dbReference type="PROSITE" id="PS50928">
    <property type="entry name" value="ABC_TM1"/>
    <property type="match status" value="1"/>
</dbReference>
<dbReference type="CDD" id="cd06261">
    <property type="entry name" value="TM_PBP2"/>
    <property type="match status" value="1"/>
</dbReference>
<evidence type="ECO:0000256" key="6">
    <source>
        <dbReference type="ARBA" id="ARBA00022989"/>
    </source>
</evidence>
<organism evidence="10 11">
    <name type="scientific">Zobellella denitrificans</name>
    <dbReference type="NCBI Taxonomy" id="347534"/>
    <lineage>
        <taxon>Bacteria</taxon>
        <taxon>Pseudomonadati</taxon>
        <taxon>Pseudomonadota</taxon>
        <taxon>Gammaproteobacteria</taxon>
        <taxon>Aeromonadales</taxon>
        <taxon>Aeromonadaceae</taxon>
        <taxon>Zobellella</taxon>
    </lineage>
</organism>
<evidence type="ECO:0000313" key="10">
    <source>
        <dbReference type="EMBL" id="ATG74208.1"/>
    </source>
</evidence>
<evidence type="ECO:0000256" key="7">
    <source>
        <dbReference type="ARBA" id="ARBA00023136"/>
    </source>
</evidence>
<feature type="transmembrane region" description="Helical" evidence="8">
    <location>
        <begin position="15"/>
        <end position="35"/>
    </location>
</feature>
<dbReference type="InterPro" id="IPR035906">
    <property type="entry name" value="MetI-like_sf"/>
</dbReference>
<feature type="transmembrane region" description="Helical" evidence="8">
    <location>
        <begin position="243"/>
        <end position="266"/>
    </location>
</feature>
<dbReference type="AlphaFoldDB" id="A0A291HQ46"/>
<dbReference type="KEGG" id="zdf:AN401_10360"/>
<dbReference type="Proteomes" id="UP000217763">
    <property type="component" value="Chromosome"/>
</dbReference>
<feature type="transmembrane region" description="Helical" evidence="8">
    <location>
        <begin position="141"/>
        <end position="160"/>
    </location>
</feature>
<gene>
    <name evidence="10" type="ORF">AN401_10360</name>
</gene>
<reference evidence="11" key="1">
    <citation type="submission" date="2015-09" db="EMBL/GenBank/DDBJ databases">
        <authorList>
            <person name="Shao Z."/>
            <person name="Wang L."/>
        </authorList>
    </citation>
    <scope>NUCLEOTIDE SEQUENCE [LARGE SCALE GENOMIC DNA]</scope>
    <source>
        <strain evidence="11">F13-1</strain>
    </source>
</reference>
<feature type="transmembrane region" description="Helical" evidence="8">
    <location>
        <begin position="108"/>
        <end position="129"/>
    </location>
</feature>
<dbReference type="Gene3D" id="1.10.3720.10">
    <property type="entry name" value="MetI-like"/>
    <property type="match status" value="1"/>
</dbReference>
<keyword evidence="11" id="KW-1185">Reference proteome</keyword>
<dbReference type="PANTHER" id="PTHR32243:SF18">
    <property type="entry name" value="INNER MEMBRANE ABC TRANSPORTER PERMEASE PROTEIN YCJP"/>
    <property type="match status" value="1"/>
</dbReference>
<evidence type="ECO:0000256" key="8">
    <source>
        <dbReference type="RuleBase" id="RU363032"/>
    </source>
</evidence>
<dbReference type="Pfam" id="PF00528">
    <property type="entry name" value="BPD_transp_1"/>
    <property type="match status" value="1"/>
</dbReference>
<dbReference type="GO" id="GO:0055085">
    <property type="term" value="P:transmembrane transport"/>
    <property type="evidence" value="ECO:0007669"/>
    <property type="project" value="InterPro"/>
</dbReference>
<keyword evidence="6 8" id="KW-1133">Transmembrane helix</keyword>
<proteinExistence type="inferred from homology"/>
<evidence type="ECO:0000256" key="4">
    <source>
        <dbReference type="ARBA" id="ARBA00022475"/>
    </source>
</evidence>
<evidence type="ECO:0000256" key="3">
    <source>
        <dbReference type="ARBA" id="ARBA00022448"/>
    </source>
</evidence>